<reference evidence="1 2" key="1">
    <citation type="journal article" date="2014" name="Genome Biol. Evol.">
        <title>The secreted proteins of Achlya hypogyna and Thraustotheca clavata identify the ancestral oomycete secretome and reveal gene acquisitions by horizontal gene transfer.</title>
        <authorList>
            <person name="Misner I."/>
            <person name="Blouin N."/>
            <person name="Leonard G."/>
            <person name="Richards T.A."/>
            <person name="Lane C.E."/>
        </authorList>
    </citation>
    <scope>NUCLEOTIDE SEQUENCE [LARGE SCALE GENOMIC DNA]</scope>
    <source>
        <strain evidence="1 2">ATCC 48635</strain>
    </source>
</reference>
<proteinExistence type="predicted"/>
<dbReference type="AlphaFoldDB" id="A0A1V9YDR5"/>
<dbReference type="OrthoDB" id="68363at2759"/>
<protein>
    <submittedName>
        <fullName evidence="1">Uncharacterized protein</fullName>
    </submittedName>
</protein>
<name>A0A1V9YDR5_ACHHY</name>
<evidence type="ECO:0000313" key="1">
    <source>
        <dbReference type="EMBL" id="OQR83839.1"/>
    </source>
</evidence>
<accession>A0A1V9YDR5</accession>
<feature type="non-terminal residue" evidence="1">
    <location>
        <position position="1"/>
    </location>
</feature>
<organism evidence="1 2">
    <name type="scientific">Achlya hypogyna</name>
    <name type="common">Oomycete</name>
    <name type="synonym">Protoachlya hypogyna</name>
    <dbReference type="NCBI Taxonomy" id="1202772"/>
    <lineage>
        <taxon>Eukaryota</taxon>
        <taxon>Sar</taxon>
        <taxon>Stramenopiles</taxon>
        <taxon>Oomycota</taxon>
        <taxon>Saprolegniomycetes</taxon>
        <taxon>Saprolegniales</taxon>
        <taxon>Achlyaceae</taxon>
        <taxon>Achlya</taxon>
    </lineage>
</organism>
<comment type="caution">
    <text evidence="1">The sequence shown here is derived from an EMBL/GenBank/DDBJ whole genome shotgun (WGS) entry which is preliminary data.</text>
</comment>
<gene>
    <name evidence="1" type="ORF">ACHHYP_20716</name>
</gene>
<sequence length="128" mass="13911">IEVGVSRGWNLLNAKAVEWATFPGVEYVLCVRLSKTVAVRQYKLFFVVRLLNGQGVIEGLAPHNVAPVAIVDGDPVLMSSRRLLGLPPGAPLPAGFADPNLSIELLPLARRAWEANQRGVHAYDKSPF</sequence>
<keyword evidence="2" id="KW-1185">Reference proteome</keyword>
<dbReference type="EMBL" id="JNBR01002059">
    <property type="protein sequence ID" value="OQR83839.1"/>
    <property type="molecule type" value="Genomic_DNA"/>
</dbReference>
<evidence type="ECO:0000313" key="2">
    <source>
        <dbReference type="Proteomes" id="UP000243579"/>
    </source>
</evidence>
<dbReference type="Proteomes" id="UP000243579">
    <property type="component" value="Unassembled WGS sequence"/>
</dbReference>